<accession>A0A150I1N1</accession>
<reference evidence="9 10" key="1">
    <citation type="journal article" date="2016" name="Sci. Rep.">
        <title>Genomic and phenotypic characterization of the species Acinetobacter venetianus.</title>
        <authorList>
            <person name="Fondi M."/>
            <person name="Maida I."/>
            <person name="Perrin E."/>
            <person name="Orlandini V."/>
            <person name="La Torre L."/>
            <person name="Bosi E."/>
            <person name="Negroni A."/>
            <person name="Zanaroli G."/>
            <person name="Fava F."/>
            <person name="Decorosi F."/>
            <person name="Giovannetti L."/>
            <person name="Viti C."/>
            <person name="Vaneechoutte M."/>
            <person name="Dijkshoorn L."/>
            <person name="Fani R."/>
        </authorList>
    </citation>
    <scope>NUCLEOTIDE SEQUENCE [LARGE SCALE GENOMIC DNA]</scope>
    <source>
        <strain evidence="9 10">LUH5627</strain>
    </source>
</reference>
<dbReference type="RefSeq" id="WP_004877589.1">
    <property type="nucleotide sequence ID" value="NZ_BCLZ01000003.1"/>
</dbReference>
<dbReference type="PATRIC" id="fig|52133.18.peg.811"/>
<keyword evidence="3 7" id="KW-0997">Cell inner membrane</keyword>
<sequence>MQNDQEKKSGLGLLSYIWTEWISTFVILVLLLMTLVIGTGEMIHGQLLRMGERLYGDPDTGMQYSFLRAEPEKPSCDRHPNIDAQVQEQMKINAADEFASMFGVASEADVRASLIAAREQCDEKYQFYDKAMKHMEAHPSIRTYRKIETSFFGIFKFGTENRALFLVIMVVFAAISATLKTHHIGLRSPATKIDFRVYSVAMLLGNGFLTSSVISQYNSVMNSGVPMSPEMKIIYWLWMVLFGCLTLISLFQLAKPPTPTRQGGNIGLAFLSVPLYAYMAIITGVAFTIFMDYPMGQGIYLGQLVEFSNIFLNLALFIWAGMLLKQTRIVDLFLNILRPWNLAPETLTWLILIAAALPTAYTGASGIFVIAAGAIIYKEVWNAGGRRQFALAATALSGSMGVVLRPCLLIVVVASLNKEVTTDLLYQYGLYTFLLTSTLFLIIALIFAEQKFRIAPLNIALPKSLRAFVPVSPYIVIFVLIWLFYKHALATDLNEFTAPVMMPIILLMMVLFDKLRKEPAPLAPVGHWDSTLNTYTAPVDGTQPAPQINPEDDPRKPERNVSFGKALHLATSETVGHIGALVILMALSVSVGGFLEHIQIMEAFPKDISSTFVVISLIVMLMIFVGMIMDPFGAVILITATVAPVAYQYGIDPVHFWMIALVGFELGYITPPVALNHLLARQAIGDAEVAEADAEVRHLSFFYRYERWIFPLLVMVPAILIIAYVPYFFKLFGWYH</sequence>
<evidence type="ECO:0000313" key="9">
    <source>
        <dbReference type="EMBL" id="KXZ73148.1"/>
    </source>
</evidence>
<dbReference type="Proteomes" id="UP000075680">
    <property type="component" value="Unassembled WGS sequence"/>
</dbReference>
<protein>
    <submittedName>
        <fullName evidence="9">DctM-like transporter</fullName>
    </submittedName>
</protein>
<dbReference type="AlphaFoldDB" id="A0A137Y303"/>
<keyword evidence="7" id="KW-0813">Transport</keyword>
<dbReference type="GO" id="GO:0022857">
    <property type="term" value="F:transmembrane transporter activity"/>
    <property type="evidence" value="ECO:0007669"/>
    <property type="project" value="UniProtKB-UniRule"/>
</dbReference>
<organism evidence="9 10">
    <name type="scientific">Acinetobacter venetianus</name>
    <dbReference type="NCBI Taxonomy" id="52133"/>
    <lineage>
        <taxon>Bacteria</taxon>
        <taxon>Pseudomonadati</taxon>
        <taxon>Pseudomonadota</taxon>
        <taxon>Gammaproteobacteria</taxon>
        <taxon>Moraxellales</taxon>
        <taxon>Moraxellaceae</taxon>
        <taxon>Acinetobacter</taxon>
    </lineage>
</organism>
<keyword evidence="5" id="KW-1133">Transmembrane helix</keyword>
<comment type="function">
    <text evidence="7">Part of the tripartite ATP-independent periplasmic (TRAP) transport system.</text>
</comment>
<dbReference type="PANTHER" id="PTHR33362:SF2">
    <property type="entry name" value="TRAP TRANSPORTER LARGE PERMEASE PROTEIN"/>
    <property type="match status" value="1"/>
</dbReference>
<dbReference type="Pfam" id="PF06808">
    <property type="entry name" value="DctM"/>
    <property type="match status" value="1"/>
</dbReference>
<dbReference type="PANTHER" id="PTHR33362">
    <property type="entry name" value="SIALIC ACID TRAP TRANSPORTER PERMEASE PROTEIN SIAT-RELATED"/>
    <property type="match status" value="1"/>
</dbReference>
<evidence type="ECO:0000256" key="4">
    <source>
        <dbReference type="ARBA" id="ARBA00022692"/>
    </source>
</evidence>
<evidence type="ECO:0000256" key="6">
    <source>
        <dbReference type="ARBA" id="ARBA00023136"/>
    </source>
</evidence>
<dbReference type="EMBL" id="JRUE01000070">
    <property type="protein sequence ID" value="KXZ73148.1"/>
    <property type="molecule type" value="Genomic_DNA"/>
</dbReference>
<evidence type="ECO:0000256" key="5">
    <source>
        <dbReference type="ARBA" id="ARBA00022989"/>
    </source>
</evidence>
<evidence type="ECO:0000256" key="2">
    <source>
        <dbReference type="ARBA" id="ARBA00022475"/>
    </source>
</evidence>
<keyword evidence="6" id="KW-0472">Membrane</keyword>
<dbReference type="InterPro" id="IPR004681">
    <property type="entry name" value="TRAP_DctM"/>
</dbReference>
<dbReference type="InterPro" id="IPR010656">
    <property type="entry name" value="DctM"/>
</dbReference>
<comment type="caution">
    <text evidence="9">The sequence shown here is derived from an EMBL/GenBank/DDBJ whole genome shotgun (WGS) entry which is preliminary data.</text>
</comment>
<gene>
    <name evidence="9" type="ORF">AVENLUH5627_00783</name>
</gene>
<evidence type="ECO:0000259" key="8">
    <source>
        <dbReference type="Pfam" id="PF06808"/>
    </source>
</evidence>
<keyword evidence="2" id="KW-1003">Cell membrane</keyword>
<evidence type="ECO:0000313" key="10">
    <source>
        <dbReference type="Proteomes" id="UP000075680"/>
    </source>
</evidence>
<evidence type="ECO:0000256" key="3">
    <source>
        <dbReference type="ARBA" id="ARBA00022519"/>
    </source>
</evidence>
<proteinExistence type="predicted"/>
<comment type="subcellular location">
    <subcellularLocation>
        <location evidence="1 7">Cell inner membrane</location>
        <topology evidence="1 7">Multi-pass membrane protein</topology>
    </subcellularLocation>
</comment>
<dbReference type="GO" id="GO:0005886">
    <property type="term" value="C:plasma membrane"/>
    <property type="evidence" value="ECO:0007669"/>
    <property type="project" value="UniProtKB-SubCell"/>
</dbReference>
<evidence type="ECO:0000256" key="7">
    <source>
        <dbReference type="RuleBase" id="RU369079"/>
    </source>
</evidence>
<accession>A0A137Y303</accession>
<evidence type="ECO:0000256" key="1">
    <source>
        <dbReference type="ARBA" id="ARBA00004429"/>
    </source>
</evidence>
<feature type="domain" description="TRAP C4-dicarboxylate transport system permease DctM subunit" evidence="8">
    <location>
        <begin position="268"/>
        <end position="727"/>
    </location>
</feature>
<name>A0A137Y303_9GAMM</name>
<keyword evidence="4" id="KW-0812">Transmembrane</keyword>
<dbReference type="GeneID" id="58193603"/>